<evidence type="ECO:0008006" key="4">
    <source>
        <dbReference type="Google" id="ProtNLM"/>
    </source>
</evidence>
<dbReference type="AlphaFoldDB" id="A0A2S3U3E2"/>
<evidence type="ECO:0000256" key="1">
    <source>
        <dbReference type="SAM" id="Phobius"/>
    </source>
</evidence>
<proteinExistence type="predicted"/>
<keyword evidence="1" id="KW-1133">Transmembrane helix</keyword>
<reference evidence="2 3" key="1">
    <citation type="submission" date="2017-06" db="EMBL/GenBank/DDBJ databases">
        <title>Genome sequence of Lactobacillus plantarum subsp. plantarum strain SRCM101258.</title>
        <authorList>
            <person name="Cho S.H."/>
        </authorList>
    </citation>
    <scope>NUCLEOTIDE SEQUENCE [LARGE SCALE GENOMIC DNA]</scope>
    <source>
        <strain evidence="2 3">SRCM101258</strain>
    </source>
</reference>
<name>A0A2S3U3E2_LACPN</name>
<feature type="transmembrane region" description="Helical" evidence="1">
    <location>
        <begin position="7"/>
        <end position="29"/>
    </location>
</feature>
<gene>
    <name evidence="2" type="ORF">S101258_02629</name>
</gene>
<protein>
    <recommendedName>
        <fullName evidence="4">Integral membrane protein</fullName>
    </recommendedName>
</protein>
<accession>A0A2S3U3E2</accession>
<sequence length="126" mass="14262">MMGIRRNYSILMTGVEIIMIGAFFVANTFHFDRPDLLNNLASHIDDPPFATINIIIGTVIVMVAIFDIRPLIKWCYAVAAFIWTIYGLAFMLQNIEVMGQPFGRLDCWLMFAIAGRVILESWAGDD</sequence>
<keyword evidence="1" id="KW-0472">Membrane</keyword>
<keyword evidence="1" id="KW-0812">Transmembrane</keyword>
<evidence type="ECO:0000313" key="3">
    <source>
        <dbReference type="Proteomes" id="UP000236990"/>
    </source>
</evidence>
<evidence type="ECO:0000313" key="2">
    <source>
        <dbReference type="EMBL" id="POD82399.1"/>
    </source>
</evidence>
<feature type="transmembrane region" description="Helical" evidence="1">
    <location>
        <begin position="49"/>
        <end position="68"/>
    </location>
</feature>
<dbReference type="Proteomes" id="UP000236990">
    <property type="component" value="Unassembled WGS sequence"/>
</dbReference>
<feature type="transmembrane region" description="Helical" evidence="1">
    <location>
        <begin position="75"/>
        <end position="95"/>
    </location>
</feature>
<organism evidence="2 3">
    <name type="scientific">Lactiplantibacillus plantarum subsp. plantarum</name>
    <dbReference type="NCBI Taxonomy" id="337330"/>
    <lineage>
        <taxon>Bacteria</taxon>
        <taxon>Bacillati</taxon>
        <taxon>Bacillota</taxon>
        <taxon>Bacilli</taxon>
        <taxon>Lactobacillales</taxon>
        <taxon>Lactobacillaceae</taxon>
        <taxon>Lactiplantibacillus</taxon>
    </lineage>
</organism>
<dbReference type="EMBL" id="NKCZ01000120">
    <property type="protein sequence ID" value="POD82399.1"/>
    <property type="molecule type" value="Genomic_DNA"/>
</dbReference>
<comment type="caution">
    <text evidence="2">The sequence shown here is derived from an EMBL/GenBank/DDBJ whole genome shotgun (WGS) entry which is preliminary data.</text>
</comment>